<dbReference type="Proteomes" id="UP000002875">
    <property type="component" value="Chromosome"/>
</dbReference>
<dbReference type="InterPro" id="IPR012349">
    <property type="entry name" value="Split_barrel_FMN-bd"/>
</dbReference>
<dbReference type="Gene3D" id="2.30.110.10">
    <property type="entry name" value="Electron Transport, Fmn-binding Protein, Chain A"/>
    <property type="match status" value="1"/>
</dbReference>
<proteinExistence type="predicted"/>
<feature type="domain" description="Pyridoxamine 5'-phosphate oxidase N-terminal" evidence="1">
    <location>
        <begin position="9"/>
        <end position="131"/>
    </location>
</feature>
<accession>A0ABN4AQ13</accession>
<dbReference type="InterPro" id="IPR011576">
    <property type="entry name" value="Pyridox_Oxase_N"/>
</dbReference>
<sequence length="180" mass="20767">MGKKIKQIQPEIQHFIEKQKIFFVGTAMSMGIVNVSPKGMDSFRVLGPNRVMWLNVTGSGNETATHILENNRMTIMFCAFEGKPLILRLYGTAKAYHPRDSEWTEYIDLFPKMAGARQIFDVNVEVVQTSCGMAVPFMDYRHEREELSNWAEKQGEDGIHDYWEKKNTISFDGHPTRIFE</sequence>
<dbReference type="Pfam" id="PF01243">
    <property type="entry name" value="PNPOx_N"/>
    <property type="match status" value="1"/>
</dbReference>
<evidence type="ECO:0000313" key="2">
    <source>
        <dbReference type="EMBL" id="AFK04474.1"/>
    </source>
</evidence>
<evidence type="ECO:0000313" key="3">
    <source>
        <dbReference type="Proteomes" id="UP000002875"/>
    </source>
</evidence>
<dbReference type="SUPFAM" id="SSF50475">
    <property type="entry name" value="FMN-binding split barrel"/>
    <property type="match status" value="1"/>
</dbReference>
<evidence type="ECO:0000259" key="1">
    <source>
        <dbReference type="Pfam" id="PF01243"/>
    </source>
</evidence>
<gene>
    <name evidence="2" type="ordered locus">Emtol_3345</name>
</gene>
<dbReference type="PANTHER" id="PTHR39336:SF1">
    <property type="entry name" value="PYRIDOXAMINE PHOSPHATE OXIDASE FAMILY PROTEIN (AFU_ORTHOLOGUE AFUA_6G11440)"/>
    <property type="match status" value="1"/>
</dbReference>
<protein>
    <submittedName>
        <fullName evidence="2">Pyridoxamine 5'-phosphate oxidase-related FMN-binding protein</fullName>
    </submittedName>
</protein>
<name>A0ABN4AQ13_EMTOG</name>
<dbReference type="RefSeq" id="WP_015030168.1">
    <property type="nucleotide sequence ID" value="NC_018748.1"/>
</dbReference>
<dbReference type="EMBL" id="CP002961">
    <property type="protein sequence ID" value="AFK04474.1"/>
    <property type="molecule type" value="Genomic_DNA"/>
</dbReference>
<organism evidence="2 3">
    <name type="scientific">Emticicia oligotrophica (strain DSM 17448 / CIP 109782 / MTCC 6937 / GPTSA100-15)</name>
    <dbReference type="NCBI Taxonomy" id="929562"/>
    <lineage>
        <taxon>Bacteria</taxon>
        <taxon>Pseudomonadati</taxon>
        <taxon>Bacteroidota</taxon>
        <taxon>Cytophagia</taxon>
        <taxon>Cytophagales</taxon>
        <taxon>Leadbetterellaceae</taxon>
        <taxon>Emticicia</taxon>
    </lineage>
</organism>
<reference evidence="2 3" key="1">
    <citation type="submission" date="2011-07" db="EMBL/GenBank/DDBJ databases">
        <title>The complete genome of chromosome of Emticicia oligotrophica DSM 17448.</title>
        <authorList>
            <consortium name="US DOE Joint Genome Institute (JGI-PGF)"/>
            <person name="Lucas S."/>
            <person name="Han J."/>
            <person name="Lapidus A."/>
            <person name="Bruce D."/>
            <person name="Goodwin L."/>
            <person name="Pitluck S."/>
            <person name="Peters L."/>
            <person name="Kyrpides N."/>
            <person name="Mavromatis K."/>
            <person name="Ivanova N."/>
            <person name="Ovchinnikova G."/>
            <person name="Teshima H."/>
            <person name="Detter J.C."/>
            <person name="Tapia R."/>
            <person name="Han C."/>
            <person name="Land M."/>
            <person name="Hauser L."/>
            <person name="Markowitz V."/>
            <person name="Cheng J.-F."/>
            <person name="Hugenholtz P."/>
            <person name="Woyke T."/>
            <person name="Wu D."/>
            <person name="Tindall B."/>
            <person name="Pomrenke H."/>
            <person name="Brambilla E."/>
            <person name="Klenk H.-P."/>
            <person name="Eisen J.A."/>
        </authorList>
    </citation>
    <scope>NUCLEOTIDE SEQUENCE [LARGE SCALE GENOMIC DNA]</scope>
    <source>
        <strain evidence="2 3">DSM 17448</strain>
    </source>
</reference>
<keyword evidence="3" id="KW-1185">Reference proteome</keyword>
<dbReference type="PANTHER" id="PTHR39336">
    <property type="entry name" value="PYRIDOXAMINE PHOSPHATE OXIDASE FAMILY PROTEIN (AFU_ORTHOLOGUE AFUA_6G11440)"/>
    <property type="match status" value="1"/>
</dbReference>